<dbReference type="PROSITE" id="PS50089">
    <property type="entry name" value="ZF_RING_2"/>
    <property type="match status" value="1"/>
</dbReference>
<feature type="domain" description="RING-type" evidence="11">
    <location>
        <begin position="134"/>
        <end position="192"/>
    </location>
</feature>
<reference evidence="13 14" key="1">
    <citation type="submission" date="2024-07" db="EMBL/GenBank/DDBJ databases">
        <title>Section-level genome sequencing and comparative genomics of Aspergillus sections Usti and Cavernicolus.</title>
        <authorList>
            <consortium name="Lawrence Berkeley National Laboratory"/>
            <person name="Nybo J.L."/>
            <person name="Vesth T.C."/>
            <person name="Theobald S."/>
            <person name="Frisvad J.C."/>
            <person name="Larsen T.O."/>
            <person name="Kjaerboelling I."/>
            <person name="Rothschild-Mancinelli K."/>
            <person name="Lyhne E.K."/>
            <person name="Kogle M.E."/>
            <person name="Barry K."/>
            <person name="Clum A."/>
            <person name="Na H."/>
            <person name="Ledsgaard L."/>
            <person name="Lin J."/>
            <person name="Lipzen A."/>
            <person name="Kuo A."/>
            <person name="Riley R."/>
            <person name="Mondo S."/>
            <person name="Labutti K."/>
            <person name="Haridas S."/>
            <person name="Pangalinan J."/>
            <person name="Salamov A.A."/>
            <person name="Simmons B.A."/>
            <person name="Magnuson J.K."/>
            <person name="Chen J."/>
            <person name="Drula E."/>
            <person name="Henrissat B."/>
            <person name="Wiebenga A."/>
            <person name="Lubbers R.J."/>
            <person name="Gomes A.C."/>
            <person name="Macurrencykelacurrency M.R."/>
            <person name="Stajich J."/>
            <person name="Grigoriev I.V."/>
            <person name="Mortensen U.H."/>
            <person name="De Vries R.P."/>
            <person name="Baker S.E."/>
            <person name="Andersen M.R."/>
        </authorList>
    </citation>
    <scope>NUCLEOTIDE SEQUENCE [LARGE SCALE GENOMIC DNA]</scope>
    <source>
        <strain evidence="13 14">CBS 449.75</strain>
    </source>
</reference>
<dbReference type="SUPFAM" id="SSF57850">
    <property type="entry name" value="RING/U-box"/>
    <property type="match status" value="3"/>
</dbReference>
<dbReference type="EMBL" id="JBFXLQ010000003">
    <property type="protein sequence ID" value="KAL2871556.1"/>
    <property type="molecule type" value="Genomic_DNA"/>
</dbReference>
<dbReference type="InterPro" id="IPR001841">
    <property type="entry name" value="Znf_RING"/>
</dbReference>
<gene>
    <name evidence="13" type="ORF">BJX67DRAFT_165441</name>
</gene>
<evidence type="ECO:0000256" key="3">
    <source>
        <dbReference type="ARBA" id="ARBA00022679"/>
    </source>
</evidence>
<feature type="region of interest" description="Disordered" evidence="10">
    <location>
        <begin position="32"/>
        <end position="74"/>
    </location>
</feature>
<dbReference type="PROSITE" id="PS51873">
    <property type="entry name" value="TRIAD"/>
    <property type="match status" value="1"/>
</dbReference>
<dbReference type="SMART" id="SM00647">
    <property type="entry name" value="IBR"/>
    <property type="match status" value="1"/>
</dbReference>
<dbReference type="InterPro" id="IPR031127">
    <property type="entry name" value="E3_UB_ligase_RBR"/>
</dbReference>
<dbReference type="InterPro" id="IPR002867">
    <property type="entry name" value="IBR_dom"/>
</dbReference>
<sequence>MMVSYGQGRRRSWHLSLDDTIKDLLVALSSPPSTESDVISPLSPVPPHEGFPKDHCLPQDHKEETTPLPREGSFSSTFDVISPLESNAPWTDCCWSDATTANAVLSLLHKDPLSPPSDTSLDRRSSRNTMRITCSVCLEALEPEQYPKTPIAAGCDHTSTPSAHICAICLSRSLDVQFSNSRRAPLTCPICRAQLSDEEVERWASKPTFLAYDIARTWRILEEDAEFVRCINPGCGYGQLHAGGLEDPVVTCRACGTRTCYLHRSVPWHEGFSCAEYELGDESSLIHNRPSRLPAVLRVGGPRRGQSSSEDFLSQRTIQETTRACPSCLVATEKAGGCKYMRCMYLRDPPSTASMARVLIFCWQAERAGKSGAGIVVYSGNGGILALTVRYFRMSIDSDSVSRVFMPNDCLSDAFILLDYPPWRVLSMLL</sequence>
<feature type="domain" description="RING-type" evidence="12">
    <location>
        <begin position="130"/>
        <end position="384"/>
    </location>
</feature>
<evidence type="ECO:0000256" key="1">
    <source>
        <dbReference type="ARBA" id="ARBA00001798"/>
    </source>
</evidence>
<protein>
    <recommendedName>
        <fullName evidence="2">RBR-type E3 ubiquitin transferase</fullName>
        <ecNumber evidence="2">2.3.2.31</ecNumber>
    </recommendedName>
</protein>
<dbReference type="Proteomes" id="UP001610432">
    <property type="component" value="Unassembled WGS sequence"/>
</dbReference>
<evidence type="ECO:0000256" key="8">
    <source>
        <dbReference type="ARBA" id="ARBA00022833"/>
    </source>
</evidence>
<feature type="compositionally biased region" description="Basic and acidic residues" evidence="10">
    <location>
        <begin position="50"/>
        <end position="65"/>
    </location>
</feature>
<keyword evidence="7" id="KW-0833">Ubl conjugation pathway</keyword>
<evidence type="ECO:0000259" key="11">
    <source>
        <dbReference type="PROSITE" id="PS50089"/>
    </source>
</evidence>
<keyword evidence="14" id="KW-1185">Reference proteome</keyword>
<proteinExistence type="predicted"/>
<dbReference type="CDD" id="cd20335">
    <property type="entry name" value="BRcat_RBR"/>
    <property type="match status" value="1"/>
</dbReference>
<name>A0ABR4M4S6_9EURO</name>
<evidence type="ECO:0000256" key="9">
    <source>
        <dbReference type="PROSITE-ProRule" id="PRU00175"/>
    </source>
</evidence>
<accession>A0ABR4M4S6</accession>
<evidence type="ECO:0000313" key="14">
    <source>
        <dbReference type="Proteomes" id="UP001610432"/>
    </source>
</evidence>
<dbReference type="Pfam" id="PF01485">
    <property type="entry name" value="IBR"/>
    <property type="match status" value="1"/>
</dbReference>
<evidence type="ECO:0000256" key="10">
    <source>
        <dbReference type="SAM" id="MobiDB-lite"/>
    </source>
</evidence>
<evidence type="ECO:0000259" key="12">
    <source>
        <dbReference type="PROSITE" id="PS51873"/>
    </source>
</evidence>
<keyword evidence="5" id="KW-0677">Repeat</keyword>
<evidence type="ECO:0000256" key="7">
    <source>
        <dbReference type="ARBA" id="ARBA00022786"/>
    </source>
</evidence>
<evidence type="ECO:0000256" key="2">
    <source>
        <dbReference type="ARBA" id="ARBA00012251"/>
    </source>
</evidence>
<dbReference type="Gene3D" id="3.30.40.10">
    <property type="entry name" value="Zinc/RING finger domain, C3HC4 (zinc finger)"/>
    <property type="match status" value="1"/>
</dbReference>
<keyword evidence="3" id="KW-0808">Transferase</keyword>
<evidence type="ECO:0000256" key="5">
    <source>
        <dbReference type="ARBA" id="ARBA00022737"/>
    </source>
</evidence>
<dbReference type="InterPro" id="IPR044066">
    <property type="entry name" value="TRIAD_supradom"/>
</dbReference>
<keyword evidence="8" id="KW-0862">Zinc</keyword>
<dbReference type="GeneID" id="98140068"/>
<evidence type="ECO:0000313" key="13">
    <source>
        <dbReference type="EMBL" id="KAL2871556.1"/>
    </source>
</evidence>
<comment type="catalytic activity">
    <reaction evidence="1">
        <text>[E2 ubiquitin-conjugating enzyme]-S-ubiquitinyl-L-cysteine + [acceptor protein]-L-lysine = [E2 ubiquitin-conjugating enzyme]-L-cysteine + [acceptor protein]-N(6)-ubiquitinyl-L-lysine.</text>
        <dbReference type="EC" id="2.3.2.31"/>
    </reaction>
</comment>
<comment type="caution">
    <text evidence="13">The sequence shown here is derived from an EMBL/GenBank/DDBJ whole genome shotgun (WGS) entry which is preliminary data.</text>
</comment>
<dbReference type="Gene3D" id="1.20.120.1750">
    <property type="match status" value="1"/>
</dbReference>
<keyword evidence="4" id="KW-0479">Metal-binding</keyword>
<evidence type="ECO:0000256" key="4">
    <source>
        <dbReference type="ARBA" id="ARBA00022723"/>
    </source>
</evidence>
<dbReference type="PANTHER" id="PTHR11685">
    <property type="entry name" value="RBR FAMILY RING FINGER AND IBR DOMAIN-CONTAINING"/>
    <property type="match status" value="1"/>
</dbReference>
<dbReference type="RefSeq" id="XP_070890535.1">
    <property type="nucleotide sequence ID" value="XM_071024996.1"/>
</dbReference>
<dbReference type="InterPro" id="IPR013083">
    <property type="entry name" value="Znf_RING/FYVE/PHD"/>
</dbReference>
<evidence type="ECO:0000256" key="6">
    <source>
        <dbReference type="ARBA" id="ARBA00022771"/>
    </source>
</evidence>
<organism evidence="13 14">
    <name type="scientific">Aspergillus lucknowensis</name>
    <dbReference type="NCBI Taxonomy" id="176173"/>
    <lineage>
        <taxon>Eukaryota</taxon>
        <taxon>Fungi</taxon>
        <taxon>Dikarya</taxon>
        <taxon>Ascomycota</taxon>
        <taxon>Pezizomycotina</taxon>
        <taxon>Eurotiomycetes</taxon>
        <taxon>Eurotiomycetidae</taxon>
        <taxon>Eurotiales</taxon>
        <taxon>Aspergillaceae</taxon>
        <taxon>Aspergillus</taxon>
        <taxon>Aspergillus subgen. Nidulantes</taxon>
    </lineage>
</organism>
<keyword evidence="6 9" id="KW-0863">Zinc-finger</keyword>
<dbReference type="EC" id="2.3.2.31" evidence="2"/>